<dbReference type="eggNOG" id="COG0338">
    <property type="taxonomic scope" value="Bacteria"/>
</dbReference>
<feature type="binding site" evidence="4">
    <location>
        <position position="8"/>
    </location>
    <ligand>
        <name>S-adenosyl-L-methionine</name>
        <dbReference type="ChEBI" id="CHEBI:59789"/>
    </ligand>
</feature>
<dbReference type="PRINTS" id="PR00505">
    <property type="entry name" value="D12N6MTFRASE"/>
</dbReference>
<dbReference type="PIRSF" id="PIRSF000398">
    <property type="entry name" value="M_m6A_EcoRV"/>
    <property type="match status" value="1"/>
</dbReference>
<feature type="binding site" evidence="4">
    <location>
        <position position="173"/>
    </location>
    <ligand>
        <name>S-adenosyl-L-methionine</name>
        <dbReference type="ChEBI" id="CHEBI:59789"/>
    </ligand>
</feature>
<dbReference type="AlphaFoldDB" id="A6TQX6"/>
<keyword evidence="3" id="KW-0949">S-adenosyl-L-methionine</keyword>
<evidence type="ECO:0000313" key="6">
    <source>
        <dbReference type="Proteomes" id="UP000001572"/>
    </source>
</evidence>
<dbReference type="Pfam" id="PF02086">
    <property type="entry name" value="MethyltransfD12"/>
    <property type="match status" value="1"/>
</dbReference>
<dbReference type="NCBIfam" id="TIGR00571">
    <property type="entry name" value="dam"/>
    <property type="match status" value="1"/>
</dbReference>
<dbReference type="Gene3D" id="3.40.50.150">
    <property type="entry name" value="Vaccinia Virus protein VP39"/>
    <property type="match status" value="2"/>
</dbReference>
<feature type="binding site" evidence="4">
    <location>
        <position position="12"/>
    </location>
    <ligand>
        <name>S-adenosyl-L-methionine</name>
        <dbReference type="ChEBI" id="CHEBI:59789"/>
    </ligand>
</feature>
<feature type="binding site" evidence="4">
    <location>
        <position position="53"/>
    </location>
    <ligand>
        <name>S-adenosyl-L-methionine</name>
        <dbReference type="ChEBI" id="CHEBI:59789"/>
    </ligand>
</feature>
<dbReference type="PANTHER" id="PTHR30481:SF4">
    <property type="entry name" value="SITE-SPECIFIC DNA-METHYLTRANSFERASE (ADENINE-SPECIFIC)"/>
    <property type="match status" value="1"/>
</dbReference>
<sequence>MLKSPLSWMGGKYRLRKQIIELIPEHTCYVEIFGGAAWVLFGKESSKVEVYNDINSELVNFFRILKYHAEEFKSWIEKDVVSREIFEEYHESPSKYMTDIQRAVRFFYLIKYSFASKGDHFGYGTNKDPNKAIFNTDFIQEVRGRLKHCYVENLSFDQLINKYDRKETFFFCDPPYYELTQYKDKFYKEDHLHLVELLKNIEGKFLVTINDHPEVREWYKGFNMKSTEVNYSVSRNIEGRKNYKELIITNYGL</sequence>
<name>A6TQX6_ALKMQ</name>
<evidence type="ECO:0000256" key="2">
    <source>
        <dbReference type="ARBA" id="ARBA00022679"/>
    </source>
</evidence>
<dbReference type="SUPFAM" id="SSF53335">
    <property type="entry name" value="S-adenosyl-L-methionine-dependent methyltransferases"/>
    <property type="match status" value="1"/>
</dbReference>
<dbReference type="EMBL" id="CP000724">
    <property type="protein sequence ID" value="ABR48594.1"/>
    <property type="molecule type" value="Genomic_DNA"/>
</dbReference>
<keyword evidence="6" id="KW-1185">Reference proteome</keyword>
<dbReference type="HOGENOM" id="CLU_063430_1_0_9"/>
<dbReference type="OrthoDB" id="9805629at2"/>
<dbReference type="GO" id="GO:0009007">
    <property type="term" value="F:site-specific DNA-methyltransferase (adenine-specific) activity"/>
    <property type="evidence" value="ECO:0007669"/>
    <property type="project" value="UniProtKB-EC"/>
</dbReference>
<evidence type="ECO:0000313" key="5">
    <source>
        <dbReference type="EMBL" id="ABR48594.1"/>
    </source>
</evidence>
<protein>
    <submittedName>
        <fullName evidence="5">DNA adenine methylase</fullName>
    </submittedName>
</protein>
<keyword evidence="2" id="KW-0808">Transferase</keyword>
<evidence type="ECO:0000256" key="1">
    <source>
        <dbReference type="ARBA" id="ARBA00022603"/>
    </source>
</evidence>
<dbReference type="InterPro" id="IPR012327">
    <property type="entry name" value="MeTrfase_D12"/>
</dbReference>
<dbReference type="Proteomes" id="UP000001572">
    <property type="component" value="Chromosome"/>
</dbReference>
<gene>
    <name evidence="5" type="ordered locus">Amet_2440</name>
</gene>
<dbReference type="InterPro" id="IPR029063">
    <property type="entry name" value="SAM-dependent_MTases_sf"/>
</dbReference>
<reference evidence="6" key="1">
    <citation type="journal article" date="2016" name="Genome Announc.">
        <title>Complete genome sequence of Alkaliphilus metalliredigens strain QYMF, an alkaliphilic and metal-reducing bacterium isolated from borax-contaminated leachate ponds.</title>
        <authorList>
            <person name="Hwang C."/>
            <person name="Copeland A."/>
            <person name="Lucas S."/>
            <person name="Lapidus A."/>
            <person name="Barry K."/>
            <person name="Detter J.C."/>
            <person name="Glavina Del Rio T."/>
            <person name="Hammon N."/>
            <person name="Israni S."/>
            <person name="Dalin E."/>
            <person name="Tice H."/>
            <person name="Pitluck S."/>
            <person name="Chertkov O."/>
            <person name="Brettin T."/>
            <person name="Bruce D."/>
            <person name="Han C."/>
            <person name="Schmutz J."/>
            <person name="Larimer F."/>
            <person name="Land M.L."/>
            <person name="Hauser L."/>
            <person name="Kyrpides N."/>
            <person name="Mikhailova N."/>
            <person name="Ye Q."/>
            <person name="Zhou J."/>
            <person name="Richardson P."/>
            <person name="Fields M.W."/>
        </authorList>
    </citation>
    <scope>NUCLEOTIDE SEQUENCE [LARGE SCALE GENOMIC DNA]</scope>
    <source>
        <strain evidence="6">QYMF</strain>
    </source>
</reference>
<dbReference type="GO" id="GO:0006298">
    <property type="term" value="P:mismatch repair"/>
    <property type="evidence" value="ECO:0007669"/>
    <property type="project" value="TreeGrafter"/>
</dbReference>
<dbReference type="KEGG" id="amt:Amet_2440"/>
<dbReference type="PANTHER" id="PTHR30481">
    <property type="entry name" value="DNA ADENINE METHYLASE"/>
    <property type="match status" value="1"/>
</dbReference>
<dbReference type="GO" id="GO:0043565">
    <property type="term" value="F:sequence-specific DNA binding"/>
    <property type="evidence" value="ECO:0007669"/>
    <property type="project" value="TreeGrafter"/>
</dbReference>
<keyword evidence="1 5" id="KW-0489">Methyltransferase</keyword>
<dbReference type="STRING" id="293826.Amet_2440"/>
<evidence type="ECO:0000256" key="4">
    <source>
        <dbReference type="PIRSR" id="PIRSR000398-1"/>
    </source>
</evidence>
<dbReference type="InterPro" id="IPR012263">
    <property type="entry name" value="M_m6A_EcoRV"/>
</dbReference>
<dbReference type="RefSeq" id="WP_012063569.1">
    <property type="nucleotide sequence ID" value="NC_009633.1"/>
</dbReference>
<dbReference type="GO" id="GO:1904047">
    <property type="term" value="F:S-adenosyl-L-methionine binding"/>
    <property type="evidence" value="ECO:0007669"/>
    <property type="project" value="TreeGrafter"/>
</dbReference>
<proteinExistence type="predicted"/>
<accession>A6TQX6</accession>
<dbReference type="REBASE" id="15420">
    <property type="entry name" value="M.AmeQORF2440P"/>
</dbReference>
<evidence type="ECO:0000256" key="3">
    <source>
        <dbReference type="ARBA" id="ARBA00022691"/>
    </source>
</evidence>
<dbReference type="GO" id="GO:0009307">
    <property type="term" value="P:DNA restriction-modification system"/>
    <property type="evidence" value="ECO:0007669"/>
    <property type="project" value="InterPro"/>
</dbReference>
<dbReference type="GO" id="GO:0032259">
    <property type="term" value="P:methylation"/>
    <property type="evidence" value="ECO:0007669"/>
    <property type="project" value="UniProtKB-KW"/>
</dbReference>
<organism evidence="5 6">
    <name type="scientific">Alkaliphilus metalliredigens (strain QYMF)</name>
    <dbReference type="NCBI Taxonomy" id="293826"/>
    <lineage>
        <taxon>Bacteria</taxon>
        <taxon>Bacillati</taxon>
        <taxon>Bacillota</taxon>
        <taxon>Clostridia</taxon>
        <taxon>Peptostreptococcales</taxon>
        <taxon>Natronincolaceae</taxon>
        <taxon>Alkaliphilus</taxon>
    </lineage>
</organism>